<dbReference type="EMBL" id="CAQQ02197825">
    <property type="status" value="NOT_ANNOTATED_CDS"/>
    <property type="molecule type" value="Genomic_DNA"/>
</dbReference>
<sequence length="129" mass="14549">MCQQYQHKFNKATISGPIEVKPTHLATRQIYKEEDPTIFEGERQFQTPPHKSLTPVLPEITRGITFLPESDDDDLGLGVLQSDEQITPPQSVFKKIKTEPMEMAKKPIQEVKPPLQPPLTVMTQAVIAT</sequence>
<accession>T1GTW3</accession>
<protein>
    <submittedName>
        <fullName evidence="1">Uncharacterized protein</fullName>
    </submittedName>
</protein>
<reference evidence="1" key="2">
    <citation type="submission" date="2015-06" db="UniProtKB">
        <authorList>
            <consortium name="EnsemblMetazoa"/>
        </authorList>
    </citation>
    <scope>IDENTIFICATION</scope>
</reference>
<dbReference type="AlphaFoldDB" id="T1GTW3"/>
<dbReference type="HOGENOM" id="CLU_1951241_0_0_1"/>
<reference evidence="2" key="1">
    <citation type="submission" date="2013-02" db="EMBL/GenBank/DDBJ databases">
        <authorList>
            <person name="Hughes D."/>
        </authorList>
    </citation>
    <scope>NUCLEOTIDE SEQUENCE</scope>
    <source>
        <strain>Durham</strain>
        <strain evidence="2">NC isolate 2 -- Noor lab</strain>
    </source>
</reference>
<proteinExistence type="predicted"/>
<dbReference type="Proteomes" id="UP000015102">
    <property type="component" value="Unassembled WGS sequence"/>
</dbReference>
<keyword evidence="2" id="KW-1185">Reference proteome</keyword>
<name>T1GTW3_MEGSC</name>
<dbReference type="EnsemblMetazoa" id="MESCA007157-RA">
    <property type="protein sequence ID" value="MESCA007157-PA"/>
    <property type="gene ID" value="MESCA007157"/>
</dbReference>
<evidence type="ECO:0000313" key="2">
    <source>
        <dbReference type="Proteomes" id="UP000015102"/>
    </source>
</evidence>
<organism evidence="1 2">
    <name type="scientific">Megaselia scalaris</name>
    <name type="common">Humpbacked fly</name>
    <name type="synonym">Phora scalaris</name>
    <dbReference type="NCBI Taxonomy" id="36166"/>
    <lineage>
        <taxon>Eukaryota</taxon>
        <taxon>Metazoa</taxon>
        <taxon>Ecdysozoa</taxon>
        <taxon>Arthropoda</taxon>
        <taxon>Hexapoda</taxon>
        <taxon>Insecta</taxon>
        <taxon>Pterygota</taxon>
        <taxon>Neoptera</taxon>
        <taxon>Endopterygota</taxon>
        <taxon>Diptera</taxon>
        <taxon>Brachycera</taxon>
        <taxon>Muscomorpha</taxon>
        <taxon>Platypezoidea</taxon>
        <taxon>Phoridae</taxon>
        <taxon>Megaseliini</taxon>
        <taxon>Megaselia</taxon>
    </lineage>
</organism>
<evidence type="ECO:0000313" key="1">
    <source>
        <dbReference type="EnsemblMetazoa" id="MESCA007157-PA"/>
    </source>
</evidence>